<dbReference type="AlphaFoldDB" id="A0A0F9RKV6"/>
<gene>
    <name evidence="1" type="ORF">LCGC14_0961750</name>
</gene>
<dbReference type="Gene3D" id="2.20.25.10">
    <property type="match status" value="1"/>
</dbReference>
<evidence type="ECO:0000313" key="1">
    <source>
        <dbReference type="EMBL" id="KKN17843.1"/>
    </source>
</evidence>
<reference evidence="1" key="1">
    <citation type="journal article" date="2015" name="Nature">
        <title>Complex archaea that bridge the gap between prokaryotes and eukaryotes.</title>
        <authorList>
            <person name="Spang A."/>
            <person name="Saw J.H."/>
            <person name="Jorgensen S.L."/>
            <person name="Zaremba-Niedzwiedzka K."/>
            <person name="Martijn J."/>
            <person name="Lind A.E."/>
            <person name="van Eijk R."/>
            <person name="Schleper C."/>
            <person name="Guy L."/>
            <person name="Ettema T.J."/>
        </authorList>
    </citation>
    <scope>NUCLEOTIDE SEQUENCE</scope>
</reference>
<dbReference type="EMBL" id="LAZR01003484">
    <property type="protein sequence ID" value="KKN17843.1"/>
    <property type="molecule type" value="Genomic_DNA"/>
</dbReference>
<proteinExistence type="predicted"/>
<sequence>MKNNRDPGLGLPECPHNRVSQDGGDLVCQDCGLILEERLVSKESKSFGEFYTDSQRDYERKIRVSNSKALQDPIVKEKYERIKTLEKWFRDYKSDFSAQKKTIDLLKSHGIGLNIDSVKYQEIRDRYLKYNKYHRRSYQNMVIIFLAIIWLEIKDTTNVRIEQFIKVSQDLGHKINKKMLGSAMEKVIRTEKIYIPKRKLINLEKEIKDKIKIVFRKDLNSIPYEVVKEFLSDNSEFEKMKIEMQLLANGILKQIPYEYIQNVNYKAFTAGLIYFVGQTLRDRKIFTQSIIETYSKFSSTTIRKKYNKLKGILGKPQEFSLASLK</sequence>
<protein>
    <recommendedName>
        <fullName evidence="2">TFIIB-type domain-containing protein</fullName>
    </recommendedName>
</protein>
<organism evidence="1">
    <name type="scientific">marine sediment metagenome</name>
    <dbReference type="NCBI Taxonomy" id="412755"/>
    <lineage>
        <taxon>unclassified sequences</taxon>
        <taxon>metagenomes</taxon>
        <taxon>ecological metagenomes</taxon>
    </lineage>
</organism>
<accession>A0A0F9RKV6</accession>
<evidence type="ECO:0008006" key="2">
    <source>
        <dbReference type="Google" id="ProtNLM"/>
    </source>
</evidence>
<dbReference type="SUPFAM" id="SSF57783">
    <property type="entry name" value="Zinc beta-ribbon"/>
    <property type="match status" value="1"/>
</dbReference>
<comment type="caution">
    <text evidence="1">The sequence shown here is derived from an EMBL/GenBank/DDBJ whole genome shotgun (WGS) entry which is preliminary data.</text>
</comment>
<name>A0A0F9RKV6_9ZZZZ</name>